<evidence type="ECO:0000313" key="2">
    <source>
        <dbReference type="EMBL" id="SMF94687.1"/>
    </source>
</evidence>
<organism evidence="2 3">
    <name type="scientific">Methylomagnum ishizawai</name>
    <dbReference type="NCBI Taxonomy" id="1760988"/>
    <lineage>
        <taxon>Bacteria</taxon>
        <taxon>Pseudomonadati</taxon>
        <taxon>Pseudomonadota</taxon>
        <taxon>Gammaproteobacteria</taxon>
        <taxon>Methylococcales</taxon>
        <taxon>Methylococcaceae</taxon>
        <taxon>Methylomagnum</taxon>
    </lineage>
</organism>
<keyword evidence="3" id="KW-1185">Reference proteome</keyword>
<evidence type="ECO:0000256" key="1">
    <source>
        <dbReference type="SAM" id="MobiDB-lite"/>
    </source>
</evidence>
<evidence type="ECO:0000313" key="3">
    <source>
        <dbReference type="Proteomes" id="UP000192923"/>
    </source>
</evidence>
<feature type="region of interest" description="Disordered" evidence="1">
    <location>
        <begin position="126"/>
        <end position="149"/>
    </location>
</feature>
<sequence>MATLSTGYVNAPMGLSLGSSGPSALPNHFTTDSLVYKFTGGTNAGSITGNVYSGGVPVARTVSVWDQDSKAFIGDAVSDATTGAFTVSGLNPSKVYFVSVADMVDTPFGLHQFGVRTGDTLSIDLKAPAGTSAPSRPTTGQIWPRGTSG</sequence>
<proteinExistence type="predicted"/>
<dbReference type="EMBL" id="FXAM01000001">
    <property type="protein sequence ID" value="SMF94687.1"/>
    <property type="molecule type" value="Genomic_DNA"/>
</dbReference>
<protein>
    <submittedName>
        <fullName evidence="2">Uncharacterized protein</fullName>
    </submittedName>
</protein>
<dbReference type="AlphaFoldDB" id="A0A1Y6CWH0"/>
<reference evidence="2 3" key="1">
    <citation type="submission" date="2016-12" db="EMBL/GenBank/DDBJ databases">
        <authorList>
            <person name="Song W.-J."/>
            <person name="Kurnit D.M."/>
        </authorList>
    </citation>
    <scope>NUCLEOTIDE SEQUENCE [LARGE SCALE GENOMIC DNA]</scope>
    <source>
        <strain evidence="2 3">175</strain>
    </source>
</reference>
<name>A0A1Y6CWH0_9GAMM</name>
<dbReference type="Proteomes" id="UP000192923">
    <property type="component" value="Unassembled WGS sequence"/>
</dbReference>
<accession>A0A1Y6CWH0</accession>
<dbReference type="RefSeq" id="WP_125468884.1">
    <property type="nucleotide sequence ID" value="NZ_FXAM01000001.1"/>
</dbReference>
<feature type="compositionally biased region" description="Polar residues" evidence="1">
    <location>
        <begin position="132"/>
        <end position="141"/>
    </location>
</feature>
<gene>
    <name evidence="2" type="ORF">SAMN02949497_2018</name>
</gene>